<dbReference type="InterPro" id="IPR003029">
    <property type="entry name" value="S1_domain"/>
</dbReference>
<dbReference type="EMBL" id="SMGQ01000011">
    <property type="protein sequence ID" value="TCK98574.1"/>
    <property type="molecule type" value="Genomic_DNA"/>
</dbReference>
<dbReference type="InterPro" id="IPR040764">
    <property type="entry name" value="CvfB_WH"/>
</dbReference>
<evidence type="ECO:0000256" key="1">
    <source>
        <dbReference type="PIRNR" id="PIRNR012524"/>
    </source>
</evidence>
<dbReference type="OrthoDB" id="9801597at2"/>
<dbReference type="Proteomes" id="UP000294545">
    <property type="component" value="Unassembled WGS sequence"/>
</dbReference>
<dbReference type="InterPro" id="IPR048587">
    <property type="entry name" value="CvfB_S1_3rd"/>
</dbReference>
<comment type="similarity">
    <text evidence="1">Belongs to the CvfB family.</text>
</comment>
<dbReference type="RefSeq" id="WP_132281414.1">
    <property type="nucleotide sequence ID" value="NZ_SMGQ01000011.1"/>
</dbReference>
<evidence type="ECO:0000313" key="4">
    <source>
        <dbReference type="Proteomes" id="UP000294545"/>
    </source>
</evidence>
<organism evidence="3 4">
    <name type="scientific">Natranaerovirga hydrolytica</name>
    <dbReference type="NCBI Taxonomy" id="680378"/>
    <lineage>
        <taxon>Bacteria</taxon>
        <taxon>Bacillati</taxon>
        <taxon>Bacillota</taxon>
        <taxon>Clostridia</taxon>
        <taxon>Lachnospirales</taxon>
        <taxon>Natranaerovirgaceae</taxon>
        <taxon>Natranaerovirga</taxon>
    </lineage>
</organism>
<dbReference type="Pfam" id="PF13509">
    <property type="entry name" value="S1_2"/>
    <property type="match status" value="2"/>
</dbReference>
<sequence>MIKLGEKQTLTIKKETSIGVYLTDDREEQEVLLPKKQVPENAKENDEVEVFIYKDSKDRIIATTNEPKILIDEIKLLKVVEITNIGAFLDWGLEKDLLLPFKEQTGKLKVGSFYPVKLYIDKSKRLAATMNLYNDLSSDSPYEKEDSVEGVIYDIKDSFGAFVAVNLKYQGLIQNKELLNVKVGDEIKGRVVKVREDGKLDISLREKSYIQIDEDIKTILEALEARDGILFLNDKSEPEEIKKRLNMSKKAFKRAVGGLLKNNEIKMTDDGIELINQ</sequence>
<evidence type="ECO:0000259" key="2">
    <source>
        <dbReference type="PROSITE" id="PS50126"/>
    </source>
</evidence>
<dbReference type="InterPro" id="IPR014464">
    <property type="entry name" value="CvfB_fam"/>
</dbReference>
<gene>
    <name evidence="3" type="ORF">EDC19_1005</name>
</gene>
<dbReference type="PANTHER" id="PTHR37296:SF1">
    <property type="entry name" value="CONSERVED VIRULENCE FACTOR B"/>
    <property type="match status" value="1"/>
</dbReference>
<evidence type="ECO:0000313" key="3">
    <source>
        <dbReference type="EMBL" id="TCK98574.1"/>
    </source>
</evidence>
<proteinExistence type="inferred from homology"/>
<dbReference type="PROSITE" id="PS50126">
    <property type="entry name" value="S1"/>
    <property type="match status" value="1"/>
</dbReference>
<reference evidence="3 4" key="1">
    <citation type="submission" date="2019-03" db="EMBL/GenBank/DDBJ databases">
        <title>Genomic Encyclopedia of Type Strains, Phase IV (KMG-IV): sequencing the most valuable type-strain genomes for metagenomic binning, comparative biology and taxonomic classification.</title>
        <authorList>
            <person name="Goeker M."/>
        </authorList>
    </citation>
    <scope>NUCLEOTIDE SEQUENCE [LARGE SCALE GENOMIC DNA]</scope>
    <source>
        <strain evidence="3 4">DSM 24176</strain>
    </source>
</reference>
<feature type="domain" description="S1 motif" evidence="2">
    <location>
        <begin position="145"/>
        <end position="205"/>
    </location>
</feature>
<dbReference type="Pfam" id="PF17783">
    <property type="entry name" value="WHD_CvfB"/>
    <property type="match status" value="1"/>
</dbReference>
<dbReference type="InterPro" id="IPR036388">
    <property type="entry name" value="WH-like_DNA-bd_sf"/>
</dbReference>
<accession>A0A4R1N3F0</accession>
<name>A0A4R1N3F0_9FIRM</name>
<dbReference type="Gene3D" id="1.10.10.10">
    <property type="entry name" value="Winged helix-like DNA-binding domain superfamily/Winged helix DNA-binding domain"/>
    <property type="match status" value="1"/>
</dbReference>
<dbReference type="SMART" id="SM00316">
    <property type="entry name" value="S1"/>
    <property type="match status" value="3"/>
</dbReference>
<dbReference type="PANTHER" id="PTHR37296">
    <property type="entry name" value="CONSERVED VIRULENCE FACTOR B"/>
    <property type="match status" value="1"/>
</dbReference>
<protein>
    <recommendedName>
        <fullName evidence="2">S1 motif domain-containing protein</fullName>
    </recommendedName>
</protein>
<dbReference type="PIRSF" id="PIRSF012524">
    <property type="entry name" value="YitL_S1"/>
    <property type="match status" value="1"/>
</dbReference>
<dbReference type="Gene3D" id="2.40.50.140">
    <property type="entry name" value="Nucleic acid-binding proteins"/>
    <property type="match status" value="3"/>
</dbReference>
<dbReference type="InterPro" id="IPR012340">
    <property type="entry name" value="NA-bd_OB-fold"/>
</dbReference>
<dbReference type="InterPro" id="IPR039566">
    <property type="entry name" value="CvfB_S1_st"/>
</dbReference>
<dbReference type="AlphaFoldDB" id="A0A4R1N3F0"/>
<dbReference type="SUPFAM" id="SSF50249">
    <property type="entry name" value="Nucleic acid-binding proteins"/>
    <property type="match status" value="1"/>
</dbReference>
<keyword evidence="4" id="KW-1185">Reference proteome</keyword>
<comment type="caution">
    <text evidence="3">The sequence shown here is derived from an EMBL/GenBank/DDBJ whole genome shotgun (WGS) entry which is preliminary data.</text>
</comment>
<dbReference type="Pfam" id="PF21543">
    <property type="entry name" value="CvfB_2nd"/>
    <property type="match status" value="1"/>
</dbReference>
<dbReference type="GO" id="GO:0003676">
    <property type="term" value="F:nucleic acid binding"/>
    <property type="evidence" value="ECO:0007669"/>
    <property type="project" value="InterPro"/>
</dbReference>